<dbReference type="GO" id="GO:0015937">
    <property type="term" value="P:coenzyme A biosynthetic process"/>
    <property type="evidence" value="ECO:0007669"/>
    <property type="project" value="UniProtKB-UniRule"/>
</dbReference>
<keyword evidence="18" id="KW-1185">Reference proteome</keyword>
<dbReference type="Gene3D" id="3.40.50.300">
    <property type="entry name" value="P-loop containing nucleotide triphosphate hydrolases"/>
    <property type="match status" value="1"/>
</dbReference>
<dbReference type="HAMAP" id="MF_00215">
    <property type="entry name" value="Pantothen_kinase_1"/>
    <property type="match status" value="1"/>
</dbReference>
<evidence type="ECO:0000256" key="6">
    <source>
        <dbReference type="ARBA" id="ARBA00015080"/>
    </source>
</evidence>
<protein>
    <recommendedName>
        <fullName evidence="6 14">Pantothenate kinase</fullName>
        <ecNumber evidence="5 14">2.7.1.33</ecNumber>
    </recommendedName>
    <alternativeName>
        <fullName evidence="13 14">Pantothenic acid kinase</fullName>
    </alternativeName>
</protein>
<comment type="similarity">
    <text evidence="4 14 15">Belongs to the prokaryotic pantothenate kinase family.</text>
</comment>
<dbReference type="AlphaFoldDB" id="A0A3A1WPQ3"/>
<evidence type="ECO:0000256" key="2">
    <source>
        <dbReference type="ARBA" id="ARBA00004496"/>
    </source>
</evidence>
<evidence type="ECO:0000256" key="9">
    <source>
        <dbReference type="ARBA" id="ARBA00022741"/>
    </source>
</evidence>
<dbReference type="PIRSF" id="PIRSF000545">
    <property type="entry name" value="Pantothenate_kin"/>
    <property type="match status" value="1"/>
</dbReference>
<evidence type="ECO:0000256" key="4">
    <source>
        <dbReference type="ARBA" id="ARBA00006087"/>
    </source>
</evidence>
<dbReference type="InterPro" id="IPR004566">
    <property type="entry name" value="PanK"/>
</dbReference>
<dbReference type="Proteomes" id="UP000265750">
    <property type="component" value="Unassembled WGS sequence"/>
</dbReference>
<proteinExistence type="inferred from homology"/>
<evidence type="ECO:0000313" key="17">
    <source>
        <dbReference type="EMBL" id="RIY02752.1"/>
    </source>
</evidence>
<keyword evidence="10 14" id="KW-0418">Kinase</keyword>
<keyword evidence="8 14" id="KW-0808">Transferase</keyword>
<dbReference type="EC" id="2.7.1.33" evidence="5 14"/>
<keyword evidence="7 14" id="KW-0963">Cytoplasm</keyword>
<feature type="domain" description="Phosphoribulokinase/uridine kinase" evidence="16">
    <location>
        <begin position="91"/>
        <end position="244"/>
    </location>
</feature>
<evidence type="ECO:0000313" key="18">
    <source>
        <dbReference type="Proteomes" id="UP000265750"/>
    </source>
</evidence>
<keyword evidence="12 14" id="KW-0173">Coenzyme A biosynthesis</keyword>
<name>A0A3A1WPQ3_9HYPH</name>
<gene>
    <name evidence="14" type="primary">coaA</name>
    <name evidence="17" type="ORF">D3218_05220</name>
</gene>
<comment type="subcellular location">
    <subcellularLocation>
        <location evidence="2 14 15">Cytoplasm</location>
    </subcellularLocation>
</comment>
<dbReference type="RefSeq" id="WP_119538829.1">
    <property type="nucleotide sequence ID" value="NZ_QYRN01000002.1"/>
</dbReference>
<evidence type="ECO:0000256" key="5">
    <source>
        <dbReference type="ARBA" id="ARBA00012102"/>
    </source>
</evidence>
<evidence type="ECO:0000256" key="10">
    <source>
        <dbReference type="ARBA" id="ARBA00022777"/>
    </source>
</evidence>
<comment type="catalytic activity">
    <reaction evidence="1 14 15">
        <text>(R)-pantothenate + ATP = (R)-4'-phosphopantothenate + ADP + H(+)</text>
        <dbReference type="Rhea" id="RHEA:16373"/>
        <dbReference type="ChEBI" id="CHEBI:10986"/>
        <dbReference type="ChEBI" id="CHEBI:15378"/>
        <dbReference type="ChEBI" id="CHEBI:29032"/>
        <dbReference type="ChEBI" id="CHEBI:30616"/>
        <dbReference type="ChEBI" id="CHEBI:456216"/>
        <dbReference type="EC" id="2.7.1.33"/>
    </reaction>
</comment>
<accession>A0A3A1WPQ3</accession>
<dbReference type="InterPro" id="IPR027417">
    <property type="entry name" value="P-loop_NTPase"/>
</dbReference>
<evidence type="ECO:0000256" key="14">
    <source>
        <dbReference type="HAMAP-Rule" id="MF_00215"/>
    </source>
</evidence>
<comment type="pathway">
    <text evidence="3 14 15">Cofactor biosynthesis; coenzyme A biosynthesis; CoA from (R)-pantothenate: step 1/5.</text>
</comment>
<evidence type="ECO:0000256" key="15">
    <source>
        <dbReference type="RuleBase" id="RU003530"/>
    </source>
</evidence>
<organism evidence="17 18">
    <name type="scientific">Aureimonas flava</name>
    <dbReference type="NCBI Taxonomy" id="2320271"/>
    <lineage>
        <taxon>Bacteria</taxon>
        <taxon>Pseudomonadati</taxon>
        <taxon>Pseudomonadota</taxon>
        <taxon>Alphaproteobacteria</taxon>
        <taxon>Hyphomicrobiales</taxon>
        <taxon>Aurantimonadaceae</taxon>
        <taxon>Aureimonas</taxon>
    </lineage>
</organism>
<dbReference type="EMBL" id="QYRN01000002">
    <property type="protein sequence ID" value="RIY02752.1"/>
    <property type="molecule type" value="Genomic_DNA"/>
</dbReference>
<dbReference type="PANTHER" id="PTHR10285">
    <property type="entry name" value="URIDINE KINASE"/>
    <property type="match status" value="1"/>
</dbReference>
<evidence type="ECO:0000256" key="12">
    <source>
        <dbReference type="ARBA" id="ARBA00022993"/>
    </source>
</evidence>
<dbReference type="NCBIfam" id="TIGR00554">
    <property type="entry name" value="panK_bact"/>
    <property type="match status" value="1"/>
</dbReference>
<reference evidence="18" key="1">
    <citation type="submission" date="2018-09" db="EMBL/GenBank/DDBJ databases">
        <authorList>
            <person name="Tuo L."/>
        </authorList>
    </citation>
    <scope>NUCLEOTIDE SEQUENCE [LARGE SCALE GENOMIC DNA]</scope>
    <source>
        <strain evidence="18">M2BS4Y-1</strain>
    </source>
</reference>
<evidence type="ECO:0000256" key="3">
    <source>
        <dbReference type="ARBA" id="ARBA00005225"/>
    </source>
</evidence>
<dbReference type="Pfam" id="PF00485">
    <property type="entry name" value="PRK"/>
    <property type="match status" value="1"/>
</dbReference>
<sequence length="318" mass="36310">MDQLAPSTLSPYHFFAAEEWATFRGREALTLTAGEVQRLRSLGDAIDLEEVERIYLAVSRLLYAHVESSQALFRQRKRFLRGSTQVKTPFIIGIAGSVAAGKSTTARILKELLARWPGTPKVDLVTTDGFLYPNAVLEREGLMQRKGFPESYDVGAILRFLSDIKAGARHVAAPVYSHFFYDVLPGDRIEVDQPDILIFEGLNVLQTREMPPGGKFVPFVSDFFDHSIYIDADERDLHRWYISRFMRLRETAFREESSFFHRYSKISEAEALEVAERLWATINARNLHENILPTRPRADLILRKGGDHLVEQVALRKI</sequence>
<dbReference type="SUPFAM" id="SSF52540">
    <property type="entry name" value="P-loop containing nucleoside triphosphate hydrolases"/>
    <property type="match status" value="1"/>
</dbReference>
<evidence type="ECO:0000256" key="13">
    <source>
        <dbReference type="ARBA" id="ARBA00032866"/>
    </source>
</evidence>
<evidence type="ECO:0000256" key="8">
    <source>
        <dbReference type="ARBA" id="ARBA00022679"/>
    </source>
</evidence>
<evidence type="ECO:0000259" key="16">
    <source>
        <dbReference type="Pfam" id="PF00485"/>
    </source>
</evidence>
<evidence type="ECO:0000256" key="11">
    <source>
        <dbReference type="ARBA" id="ARBA00022840"/>
    </source>
</evidence>
<dbReference type="GO" id="GO:0004594">
    <property type="term" value="F:pantothenate kinase activity"/>
    <property type="evidence" value="ECO:0007669"/>
    <property type="project" value="UniProtKB-UniRule"/>
</dbReference>
<dbReference type="InterPro" id="IPR006083">
    <property type="entry name" value="PRK/URK"/>
</dbReference>
<evidence type="ECO:0000256" key="1">
    <source>
        <dbReference type="ARBA" id="ARBA00001206"/>
    </source>
</evidence>
<dbReference type="OrthoDB" id="1550976at2"/>
<comment type="caution">
    <text evidence="17">The sequence shown here is derived from an EMBL/GenBank/DDBJ whole genome shotgun (WGS) entry which is preliminary data.</text>
</comment>
<evidence type="ECO:0000256" key="7">
    <source>
        <dbReference type="ARBA" id="ARBA00022490"/>
    </source>
</evidence>
<keyword evidence="9 14" id="KW-0547">Nucleotide-binding</keyword>
<dbReference type="CDD" id="cd02025">
    <property type="entry name" value="PanK"/>
    <property type="match status" value="1"/>
</dbReference>
<dbReference type="GO" id="GO:0005737">
    <property type="term" value="C:cytoplasm"/>
    <property type="evidence" value="ECO:0007669"/>
    <property type="project" value="UniProtKB-SubCell"/>
</dbReference>
<dbReference type="UniPathway" id="UPA00241">
    <property type="reaction ID" value="UER00352"/>
</dbReference>
<comment type="caution">
    <text evidence="14">Lacks conserved residue(s) required for the propagation of feature annotation.</text>
</comment>
<dbReference type="GO" id="GO:0005524">
    <property type="term" value="F:ATP binding"/>
    <property type="evidence" value="ECO:0007669"/>
    <property type="project" value="UniProtKB-UniRule"/>
</dbReference>
<keyword evidence="11 14" id="KW-0067">ATP-binding</keyword>